<dbReference type="SMART" id="SM00796">
    <property type="entry name" value="AHS1"/>
    <property type="match status" value="1"/>
</dbReference>
<dbReference type="Gene3D" id="2.40.100.10">
    <property type="entry name" value="Cyclophilin-like"/>
    <property type="match status" value="1"/>
</dbReference>
<dbReference type="InterPro" id="IPR010016">
    <property type="entry name" value="PxpB"/>
</dbReference>
<sequence length="244" mass="28416">MNFRQISEQAFMIYFKAEISEDVYNQVNRVASYLRTQQHLHIKEVVPSYRAIMVYFDGLHTNYETLIQALQLEHFGNKQAQLYDKQSRVVNIPVIYGGKWGPDIDIVAAHHDLTIDEVIQYHTETFYLIYMIGFMPGFPFLGGLNPKLHTPRKEEPRIKIDAGSVGIANNQTGLYPSDSPGGWQIIGRTPIDIYNPRRHPKILYQPGDKVKFYSIDEETFLHIQSYVHKNQLDYDEWVTVTDEY</sequence>
<keyword evidence="2 5" id="KW-0378">Hydrolase</keyword>
<dbReference type="InterPro" id="IPR003833">
    <property type="entry name" value="CT_C_D"/>
</dbReference>
<accession>A0AAC9RSG9</accession>
<keyword evidence="6" id="KW-1185">Reference proteome</keyword>
<protein>
    <submittedName>
        <fullName evidence="5">Allophanate hydrolase</fullName>
    </submittedName>
</protein>
<dbReference type="RefSeq" id="WP_085236025.1">
    <property type="nucleotide sequence ID" value="NZ_CP020773.1"/>
</dbReference>
<evidence type="ECO:0000256" key="2">
    <source>
        <dbReference type="ARBA" id="ARBA00022801"/>
    </source>
</evidence>
<gene>
    <name evidence="5" type="ORF">B5P37_00380</name>
</gene>
<dbReference type="GO" id="GO:0016787">
    <property type="term" value="F:hydrolase activity"/>
    <property type="evidence" value="ECO:0007669"/>
    <property type="project" value="UniProtKB-KW"/>
</dbReference>
<dbReference type="SUPFAM" id="SSF160467">
    <property type="entry name" value="PH0987 N-terminal domain-like"/>
    <property type="match status" value="1"/>
</dbReference>
<name>A0AAC9RSG9_9STAP</name>
<dbReference type="AlphaFoldDB" id="A0AAC9RSG9"/>
<dbReference type="Proteomes" id="UP000242864">
    <property type="component" value="Chromosome"/>
</dbReference>
<evidence type="ECO:0000256" key="3">
    <source>
        <dbReference type="ARBA" id="ARBA00022840"/>
    </source>
</evidence>
<feature type="domain" description="Carboxyltransferase" evidence="4">
    <location>
        <begin position="1"/>
        <end position="204"/>
    </location>
</feature>
<dbReference type="Gene3D" id="3.30.1360.40">
    <property type="match status" value="1"/>
</dbReference>
<dbReference type="InterPro" id="IPR029000">
    <property type="entry name" value="Cyclophilin-like_dom_sf"/>
</dbReference>
<keyword evidence="3" id="KW-0067">ATP-binding</keyword>
<dbReference type="EMBL" id="CP020773">
    <property type="protein sequence ID" value="ARJ49915.1"/>
    <property type="molecule type" value="Genomic_DNA"/>
</dbReference>
<evidence type="ECO:0000313" key="5">
    <source>
        <dbReference type="EMBL" id="ARJ49915.1"/>
    </source>
</evidence>
<dbReference type="KEGG" id="slz:B5P37_00380"/>
<dbReference type="SUPFAM" id="SSF50891">
    <property type="entry name" value="Cyclophilin-like"/>
    <property type="match status" value="1"/>
</dbReference>
<dbReference type="NCBIfam" id="TIGR00370">
    <property type="entry name" value="5-oxoprolinase subunit PxpB"/>
    <property type="match status" value="1"/>
</dbReference>
<keyword evidence="1" id="KW-0547">Nucleotide-binding</keyword>
<dbReference type="Pfam" id="PF02682">
    <property type="entry name" value="CT_C_D"/>
    <property type="match status" value="1"/>
</dbReference>
<dbReference type="PANTHER" id="PTHR34698:SF2">
    <property type="entry name" value="5-OXOPROLINASE SUBUNIT B"/>
    <property type="match status" value="1"/>
</dbReference>
<evidence type="ECO:0000259" key="4">
    <source>
        <dbReference type="SMART" id="SM00796"/>
    </source>
</evidence>
<proteinExistence type="predicted"/>
<evidence type="ECO:0000313" key="6">
    <source>
        <dbReference type="Proteomes" id="UP000242864"/>
    </source>
</evidence>
<dbReference type="PANTHER" id="PTHR34698">
    <property type="entry name" value="5-OXOPROLINASE SUBUNIT B"/>
    <property type="match status" value="1"/>
</dbReference>
<evidence type="ECO:0000256" key="1">
    <source>
        <dbReference type="ARBA" id="ARBA00022741"/>
    </source>
</evidence>
<dbReference type="GO" id="GO:0005524">
    <property type="term" value="F:ATP binding"/>
    <property type="evidence" value="ECO:0007669"/>
    <property type="project" value="UniProtKB-KW"/>
</dbReference>
<organism evidence="5 6">
    <name type="scientific">Staphylococcus lutrae</name>
    <dbReference type="NCBI Taxonomy" id="155085"/>
    <lineage>
        <taxon>Bacteria</taxon>
        <taxon>Bacillati</taxon>
        <taxon>Bacillota</taxon>
        <taxon>Bacilli</taxon>
        <taxon>Bacillales</taxon>
        <taxon>Staphylococcaceae</taxon>
        <taxon>Staphylococcus</taxon>
    </lineage>
</organism>
<reference evidence="5 6" key="1">
    <citation type="submission" date="2017-04" db="EMBL/GenBank/DDBJ databases">
        <authorList>
            <person name="Veseli I.A."/>
            <person name="Tang C."/>
            <person name="Pombert J.-F."/>
        </authorList>
    </citation>
    <scope>NUCLEOTIDE SEQUENCE [LARGE SCALE GENOMIC DNA]</scope>
    <source>
        <strain evidence="5 6">ATCC 700373</strain>
    </source>
</reference>